<dbReference type="InterPro" id="IPR013169">
    <property type="entry name" value="mRNA_splic_Cwf18-like"/>
</dbReference>
<dbReference type="PANTHER" id="PTHR31551">
    <property type="entry name" value="PRE-MRNA-SPLICING FACTOR CWF18"/>
    <property type="match status" value="1"/>
</dbReference>
<dbReference type="GO" id="GO:0071014">
    <property type="term" value="C:post-mRNA release spliceosomal complex"/>
    <property type="evidence" value="ECO:0007669"/>
    <property type="project" value="TreeGrafter"/>
</dbReference>
<protein>
    <submittedName>
        <fullName evidence="1">Cwf18 pre-mRNA splicing factor protein</fullName>
    </submittedName>
</protein>
<dbReference type="EMBL" id="AEYI02002153">
    <property type="protein sequence ID" value="KFG29531.1"/>
    <property type="molecule type" value="Genomic_DNA"/>
</dbReference>
<dbReference type="Pfam" id="PF08315">
    <property type="entry name" value="cwf18"/>
    <property type="match status" value="1"/>
</dbReference>
<name>A0A086JBL3_TOXGO</name>
<proteinExistence type="predicted"/>
<evidence type="ECO:0000313" key="1">
    <source>
        <dbReference type="EMBL" id="KFG29531.1"/>
    </source>
</evidence>
<dbReference type="VEuPathDB" id="ToxoDB:TGP89_279430"/>
<organism evidence="1 2">
    <name type="scientific">Toxoplasma gondii p89</name>
    <dbReference type="NCBI Taxonomy" id="943119"/>
    <lineage>
        <taxon>Eukaryota</taxon>
        <taxon>Sar</taxon>
        <taxon>Alveolata</taxon>
        <taxon>Apicomplexa</taxon>
        <taxon>Conoidasida</taxon>
        <taxon>Coccidia</taxon>
        <taxon>Eucoccidiorida</taxon>
        <taxon>Eimeriorina</taxon>
        <taxon>Sarcocystidae</taxon>
        <taxon>Toxoplasma</taxon>
    </lineage>
</organism>
<sequence>MTQRPLDYLDVGEHSQVILRFRNYVPRDVVLRRFCLPRPSVEELEKQIDREATDAINSSANEDVVAQIAPRRPNWDLKRDVEKKLAVLSRKTDMAIVDLIRMKIKNSGIEKAVPKVAPDGAEEVLSHQDREIAHSVVNAMRDLEQIEDEERD</sequence>
<accession>A0A086JBL3</accession>
<evidence type="ECO:0000313" key="2">
    <source>
        <dbReference type="Proteomes" id="UP000028828"/>
    </source>
</evidence>
<reference evidence="1 2" key="1">
    <citation type="submission" date="2014-03" db="EMBL/GenBank/DDBJ databases">
        <authorList>
            <person name="Sibley D."/>
            <person name="Venepally P."/>
            <person name="Karamycheva S."/>
            <person name="Hadjithomas M."/>
            <person name="Khan A."/>
            <person name="Brunk B."/>
            <person name="Roos D."/>
            <person name="Caler E."/>
            <person name="Lorenzi H."/>
        </authorList>
    </citation>
    <scope>NUCLEOTIDE SEQUENCE [LARGE SCALE GENOMIC DNA]</scope>
    <source>
        <strain evidence="2">p89</strain>
    </source>
</reference>
<dbReference type="OrthoDB" id="10261348at2759"/>
<comment type="caution">
    <text evidence="1">The sequence shown here is derived from an EMBL/GenBank/DDBJ whole genome shotgun (WGS) entry which is preliminary data.</text>
</comment>
<dbReference type="AlphaFoldDB" id="A0A086JBL3"/>
<dbReference type="PANTHER" id="PTHR31551:SF1">
    <property type="entry name" value="COILED-COIL DOMAIN-CONTAINING PROTEIN 12"/>
    <property type="match status" value="1"/>
</dbReference>
<dbReference type="GO" id="GO:0005684">
    <property type="term" value="C:U2-type spliceosomal complex"/>
    <property type="evidence" value="ECO:0007669"/>
    <property type="project" value="TreeGrafter"/>
</dbReference>
<dbReference type="Proteomes" id="UP000028828">
    <property type="component" value="Unassembled WGS sequence"/>
</dbReference>
<gene>
    <name evidence="1" type="ORF">TGP89_279430</name>
</gene>